<proteinExistence type="predicted"/>
<dbReference type="RefSeq" id="WP_061548352.1">
    <property type="nucleotide sequence ID" value="NZ_CP037863.1"/>
</dbReference>
<gene>
    <name evidence="1" type="ORF">E1B03_00705</name>
</gene>
<name>A0A4P6WEI3_9ENTR</name>
<accession>A0A4P6WEI3</accession>
<evidence type="ECO:0000313" key="2">
    <source>
        <dbReference type="Proteomes" id="UP000293850"/>
    </source>
</evidence>
<organism evidence="1 2">
    <name type="scientific">Citrobacter arsenatis</name>
    <dbReference type="NCBI Taxonomy" id="2546350"/>
    <lineage>
        <taxon>Bacteria</taxon>
        <taxon>Pseudomonadati</taxon>
        <taxon>Pseudomonadota</taxon>
        <taxon>Gammaproteobacteria</taxon>
        <taxon>Enterobacterales</taxon>
        <taxon>Enterobacteriaceae</taxon>
        <taxon>Citrobacter</taxon>
    </lineage>
</organism>
<dbReference type="Proteomes" id="UP000293850">
    <property type="component" value="Plasmid unnamed2"/>
</dbReference>
<sequence length="61" mass="6911">MISLKDDPTSPDMTLLAEGRVLNNSGYRMEMSVDGPVCFNLTEEARLRRLELIRSVVEGRK</sequence>
<dbReference type="AlphaFoldDB" id="A0A4P6WEI3"/>
<dbReference type="EMBL" id="CP037863">
    <property type="protein sequence ID" value="QBM21037.1"/>
    <property type="molecule type" value="Genomic_DNA"/>
</dbReference>
<dbReference type="KEGG" id="cars:E1B03_00705"/>
<geneLocation type="plasmid" evidence="1 2">
    <name>unnamed2</name>
</geneLocation>
<protein>
    <submittedName>
        <fullName evidence="1">Uncharacterized protein</fullName>
    </submittedName>
</protein>
<keyword evidence="2" id="KW-1185">Reference proteome</keyword>
<reference evidence="1 2" key="1">
    <citation type="submission" date="2019-03" db="EMBL/GenBank/DDBJ databases">
        <title>Complete genome sequence of an arsenate-respiring bacteria, Citrobacter sp. LY-1.</title>
        <authorList>
            <person name="Wang H."/>
            <person name="Liu Y."/>
            <person name="Li Q."/>
            <person name="Huang J."/>
        </authorList>
    </citation>
    <scope>NUCLEOTIDE SEQUENCE [LARGE SCALE GENOMIC DNA]</scope>
    <source>
        <strain evidence="1 2">LY-1</strain>
        <plasmid evidence="1 2">unnamed2</plasmid>
    </source>
</reference>
<keyword evidence="1" id="KW-0614">Plasmid</keyword>
<evidence type="ECO:0000313" key="1">
    <source>
        <dbReference type="EMBL" id="QBM21037.1"/>
    </source>
</evidence>